<dbReference type="Pfam" id="PF03091">
    <property type="entry name" value="CutA1"/>
    <property type="match status" value="1"/>
</dbReference>
<dbReference type="Gene3D" id="3.30.70.120">
    <property type="match status" value="1"/>
</dbReference>
<evidence type="ECO:0000313" key="3">
    <source>
        <dbReference type="Proteomes" id="UP000823928"/>
    </source>
</evidence>
<dbReference type="SUPFAM" id="SSF54913">
    <property type="entry name" value="GlnB-like"/>
    <property type="match status" value="1"/>
</dbReference>
<proteinExistence type="inferred from homology"/>
<dbReference type="Proteomes" id="UP000823928">
    <property type="component" value="Unassembled WGS sequence"/>
</dbReference>
<protein>
    <submittedName>
        <fullName evidence="2">Divalent-cation tolerance protein CutA</fullName>
    </submittedName>
</protein>
<dbReference type="GO" id="GO:0010038">
    <property type="term" value="P:response to metal ion"/>
    <property type="evidence" value="ECO:0007669"/>
    <property type="project" value="InterPro"/>
</dbReference>
<dbReference type="GO" id="GO:0005507">
    <property type="term" value="F:copper ion binding"/>
    <property type="evidence" value="ECO:0007669"/>
    <property type="project" value="TreeGrafter"/>
</dbReference>
<dbReference type="EMBL" id="DVIU01000217">
    <property type="protein sequence ID" value="HIS37161.1"/>
    <property type="molecule type" value="Genomic_DNA"/>
</dbReference>
<evidence type="ECO:0000313" key="2">
    <source>
        <dbReference type="EMBL" id="HIS37161.1"/>
    </source>
</evidence>
<dbReference type="InterPro" id="IPR015867">
    <property type="entry name" value="N-reg_PII/ATP_PRibTrfase_C"/>
</dbReference>
<dbReference type="PANTHER" id="PTHR23419:SF8">
    <property type="entry name" value="FI09726P"/>
    <property type="match status" value="1"/>
</dbReference>
<reference evidence="2" key="2">
    <citation type="journal article" date="2021" name="PeerJ">
        <title>Extensive microbial diversity within the chicken gut microbiome revealed by metagenomics and culture.</title>
        <authorList>
            <person name="Gilroy R."/>
            <person name="Ravi A."/>
            <person name="Getino M."/>
            <person name="Pursley I."/>
            <person name="Horton D.L."/>
            <person name="Alikhan N.F."/>
            <person name="Baker D."/>
            <person name="Gharbi K."/>
            <person name="Hall N."/>
            <person name="Watson M."/>
            <person name="Adriaenssens E.M."/>
            <person name="Foster-Nyarko E."/>
            <person name="Jarju S."/>
            <person name="Secka A."/>
            <person name="Antonio M."/>
            <person name="Oren A."/>
            <person name="Chaudhuri R.R."/>
            <person name="La Ragione R."/>
            <person name="Hildebrand F."/>
            <person name="Pallen M.J."/>
        </authorList>
    </citation>
    <scope>NUCLEOTIDE SEQUENCE</scope>
    <source>
        <strain evidence="2">6276</strain>
    </source>
</reference>
<name>A0A9D1JNM2_9BACT</name>
<dbReference type="AlphaFoldDB" id="A0A9D1JNM2"/>
<comment type="similarity">
    <text evidence="1">Belongs to the CutA family.</text>
</comment>
<dbReference type="InterPro" id="IPR004323">
    <property type="entry name" value="Ion_tolerance_CutA"/>
</dbReference>
<sequence>MDIRVVFCTIDKLEGAKEIARKVVDKKLAACVNIVPRICSVYQWQGEIVEDDEYLLIIKTRESLMDSLKDCITKIHTYDVPEIISLEVKEGADSYIKWVYDSTGN</sequence>
<evidence type="ECO:0000256" key="1">
    <source>
        <dbReference type="ARBA" id="ARBA00010169"/>
    </source>
</evidence>
<gene>
    <name evidence="2" type="ORF">IAC10_11135</name>
</gene>
<dbReference type="InterPro" id="IPR011322">
    <property type="entry name" value="N-reg_PII-like_a/b"/>
</dbReference>
<accession>A0A9D1JNM2</accession>
<comment type="caution">
    <text evidence="2">The sequence shown here is derived from an EMBL/GenBank/DDBJ whole genome shotgun (WGS) entry which is preliminary data.</text>
</comment>
<dbReference type="PANTHER" id="PTHR23419">
    <property type="entry name" value="DIVALENT CATION TOLERANCE CUTA-RELATED"/>
    <property type="match status" value="1"/>
</dbReference>
<reference evidence="2" key="1">
    <citation type="submission" date="2020-10" db="EMBL/GenBank/DDBJ databases">
        <authorList>
            <person name="Gilroy R."/>
        </authorList>
    </citation>
    <scope>NUCLEOTIDE SEQUENCE</scope>
    <source>
        <strain evidence="2">6276</strain>
    </source>
</reference>
<organism evidence="2 3">
    <name type="scientific">Candidatus Scatousia excrementigallinarum</name>
    <dbReference type="NCBI Taxonomy" id="2840935"/>
    <lineage>
        <taxon>Bacteria</taxon>
        <taxon>Candidatus Scatousia</taxon>
    </lineage>
</organism>